<evidence type="ECO:0000313" key="1">
    <source>
        <dbReference type="EMBL" id="KAH7375184.1"/>
    </source>
</evidence>
<dbReference type="Proteomes" id="UP000813385">
    <property type="component" value="Unassembled WGS sequence"/>
</dbReference>
<evidence type="ECO:0000313" key="2">
    <source>
        <dbReference type="Proteomes" id="UP000813385"/>
    </source>
</evidence>
<reference evidence="1" key="1">
    <citation type="journal article" date="2021" name="Nat. Commun.">
        <title>Genetic determinants of endophytism in the Arabidopsis root mycobiome.</title>
        <authorList>
            <person name="Mesny F."/>
            <person name="Miyauchi S."/>
            <person name="Thiergart T."/>
            <person name="Pickel B."/>
            <person name="Atanasova L."/>
            <person name="Karlsson M."/>
            <person name="Huettel B."/>
            <person name="Barry K.W."/>
            <person name="Haridas S."/>
            <person name="Chen C."/>
            <person name="Bauer D."/>
            <person name="Andreopoulos W."/>
            <person name="Pangilinan J."/>
            <person name="LaButti K."/>
            <person name="Riley R."/>
            <person name="Lipzen A."/>
            <person name="Clum A."/>
            <person name="Drula E."/>
            <person name="Henrissat B."/>
            <person name="Kohler A."/>
            <person name="Grigoriev I.V."/>
            <person name="Martin F.M."/>
            <person name="Hacquard S."/>
        </authorList>
    </citation>
    <scope>NUCLEOTIDE SEQUENCE</scope>
    <source>
        <strain evidence="1">MPI-CAGE-AT-0016</strain>
    </source>
</reference>
<protein>
    <submittedName>
        <fullName evidence="1">Uncharacterized protein</fullName>
    </submittedName>
</protein>
<accession>A0A8K0X8B7</accession>
<sequence>MSCGHGFASLKECKQPSRCHTSTTKTSYINDTCARCDREVHFHVIRTSYEEDHASLVRKFIRARDENRSSEAMQLQREIAALHRATREKNATISTLRCDPDVLWS</sequence>
<comment type="caution">
    <text evidence="1">The sequence shown here is derived from an EMBL/GenBank/DDBJ whole genome shotgun (WGS) entry which is preliminary data.</text>
</comment>
<proteinExistence type="predicted"/>
<keyword evidence="2" id="KW-1185">Reference proteome</keyword>
<name>A0A8K0X8B7_9PEZI</name>
<dbReference type="AlphaFoldDB" id="A0A8K0X8B7"/>
<organism evidence="1 2">
    <name type="scientific">Plectosphaerella cucumerina</name>
    <dbReference type="NCBI Taxonomy" id="40658"/>
    <lineage>
        <taxon>Eukaryota</taxon>
        <taxon>Fungi</taxon>
        <taxon>Dikarya</taxon>
        <taxon>Ascomycota</taxon>
        <taxon>Pezizomycotina</taxon>
        <taxon>Sordariomycetes</taxon>
        <taxon>Hypocreomycetidae</taxon>
        <taxon>Glomerellales</taxon>
        <taxon>Plectosphaerellaceae</taxon>
        <taxon>Plectosphaerella</taxon>
    </lineage>
</organism>
<gene>
    <name evidence="1" type="ORF">B0T11DRAFT_345080</name>
</gene>
<dbReference type="EMBL" id="JAGPXD010000001">
    <property type="protein sequence ID" value="KAH7375184.1"/>
    <property type="molecule type" value="Genomic_DNA"/>
</dbReference>